<sequence length="715" mass="80428">MVVNERPLKRMKRRIFADLNDFFSFPATEESESTVGVHNHQQPFRDSVRVFLEKHARLVLTPSVLPCLLTWQVLLRVTDCPDPVVVVLYVVEEDVTGSTRRSVYCDQCRVVGWSGHPVCRKRYHFIVRREESGLAMDGYQRSCSRCGNQLSESKSICQCWSSAITVDDDSEDWVHRQLEDLTHLLHGVVHSNGYAHLLTLNGKEGGSKFLAGRDIMDFWDRLCTSLGVRKVSVMDVSKKYGMEYRVLHAITKGHPWYGEWGYKFGAGSYGLTEEAYQKAVDTISGMPLSSFLFQGRGARTHLQAIIAFYQSLSDTPLRTVKDLFSFLLSLIHKVRKQLKPGTSEKPEFSTSNVLGAWTSNDVVRVQEAIIKVLLAAAGEANWVTRRALKGAMCKSASPGLLDYCLKHLGGKLAANGMVVVSHYNPISSAVEFRLEPSSLVHNGFHLNLNHPSEEQIVCDLKSLYESILHPDTMVNFKPQAMWERLFDSATKLLDCKQFMKDYEPDRIAAENPSAIQLWCHVELSDRPKDDLALPPELVVLPLNATVADLKSETTKAFQEVYAMFRRFQSEKLPEFGFIEDSITLRFLVGLSASIRIQGRCRAKHGLHRFRMERGMEKWTVDCTCGAKDDDGERMLACDTCGVWQHTRCAGIDNSDAIPTKFVCMSCLKLYSKEYREVTNFCCETNGDLLPSTSCKEEVVADGPGIASITLPFSVG</sequence>
<keyword evidence="5" id="KW-0804">Transcription</keyword>
<evidence type="ECO:0000313" key="8">
    <source>
        <dbReference type="EMBL" id="KAG6715707.1"/>
    </source>
</evidence>
<keyword evidence="2" id="KW-0863">Zinc-finger</keyword>
<dbReference type="PANTHER" id="PTHR46201:SF6">
    <property type="entry name" value="PHD FINGER PLANT-LIKE PROTEIN"/>
    <property type="match status" value="1"/>
</dbReference>
<dbReference type="Gene3D" id="3.30.40.10">
    <property type="entry name" value="Zinc/RING finger domain, C3HC4 (zinc finger)"/>
    <property type="match status" value="1"/>
</dbReference>
<comment type="caution">
    <text evidence="7">The sequence shown here is derived from an EMBL/GenBank/DDBJ whole genome shotgun (WGS) entry which is preliminary data.</text>
</comment>
<accession>A0A8T1QPW0</accession>
<dbReference type="EMBL" id="CM031812">
    <property type="protein sequence ID" value="KAG6656233.1"/>
    <property type="molecule type" value="Genomic_DNA"/>
</dbReference>
<dbReference type="EMBL" id="CM031828">
    <property type="protein sequence ID" value="KAG6715707.1"/>
    <property type="molecule type" value="Genomic_DNA"/>
</dbReference>
<dbReference type="Proteomes" id="UP000811246">
    <property type="component" value="Chromosome 4"/>
</dbReference>
<feature type="domain" description="Zinc finger PHD-type" evidence="6">
    <location>
        <begin position="621"/>
        <end position="667"/>
    </location>
</feature>
<evidence type="ECO:0000256" key="5">
    <source>
        <dbReference type="ARBA" id="ARBA00023163"/>
    </source>
</evidence>
<dbReference type="InterPro" id="IPR059080">
    <property type="entry name" value="WHD_PTC1"/>
</dbReference>
<dbReference type="PROSITE" id="PS01359">
    <property type="entry name" value="ZF_PHD_1"/>
    <property type="match status" value="1"/>
</dbReference>
<proteinExistence type="predicted"/>
<dbReference type="PANTHER" id="PTHR46201">
    <property type="entry name" value="PHD FINGER PROTEIN MALE MEIOCYTE DEATH 1-RELATED"/>
    <property type="match status" value="1"/>
</dbReference>
<dbReference type="InterPro" id="IPR001965">
    <property type="entry name" value="Znf_PHD"/>
</dbReference>
<name>A0A8T1QPW0_CARIL</name>
<dbReference type="Pfam" id="PF25565">
    <property type="entry name" value="Ubiquitin_At1g33420"/>
    <property type="match status" value="1"/>
</dbReference>
<organism evidence="7 9">
    <name type="scientific">Carya illinoinensis</name>
    <name type="common">Pecan</name>
    <dbReference type="NCBI Taxonomy" id="32201"/>
    <lineage>
        <taxon>Eukaryota</taxon>
        <taxon>Viridiplantae</taxon>
        <taxon>Streptophyta</taxon>
        <taxon>Embryophyta</taxon>
        <taxon>Tracheophyta</taxon>
        <taxon>Spermatophyta</taxon>
        <taxon>Magnoliopsida</taxon>
        <taxon>eudicotyledons</taxon>
        <taxon>Gunneridae</taxon>
        <taxon>Pentapetalae</taxon>
        <taxon>rosids</taxon>
        <taxon>fabids</taxon>
        <taxon>Fagales</taxon>
        <taxon>Juglandaceae</taxon>
        <taxon>Carya</taxon>
    </lineage>
</organism>
<dbReference type="Proteomes" id="UP000811609">
    <property type="component" value="Chromosome 4"/>
</dbReference>
<protein>
    <recommendedName>
        <fullName evidence="6">Zinc finger PHD-type domain-containing protein</fullName>
    </recommendedName>
</protein>
<dbReference type="AlphaFoldDB" id="A0A8T1QPW0"/>
<dbReference type="InterPro" id="IPR013083">
    <property type="entry name" value="Znf_RING/FYVE/PHD"/>
</dbReference>
<reference evidence="7" key="1">
    <citation type="submission" date="2020-12" db="EMBL/GenBank/DDBJ databases">
        <title>WGS assembly of Carya illinoinensis cv. Pawnee.</title>
        <authorList>
            <person name="Platts A."/>
            <person name="Shu S."/>
            <person name="Wright S."/>
            <person name="Barry K."/>
            <person name="Edger P."/>
            <person name="Pires J.C."/>
            <person name="Schmutz J."/>
        </authorList>
    </citation>
    <scope>NUCLEOTIDE SEQUENCE</scope>
    <source>
        <tissue evidence="7">Leaf</tissue>
    </source>
</reference>
<keyword evidence="1" id="KW-0479">Metal-binding</keyword>
<dbReference type="InterPro" id="IPR019786">
    <property type="entry name" value="Zinc_finger_PHD-type_CS"/>
</dbReference>
<evidence type="ECO:0000256" key="1">
    <source>
        <dbReference type="ARBA" id="ARBA00022723"/>
    </source>
</evidence>
<dbReference type="OrthoDB" id="436852at2759"/>
<dbReference type="SMART" id="SM00249">
    <property type="entry name" value="PHD"/>
    <property type="match status" value="1"/>
</dbReference>
<dbReference type="SUPFAM" id="SSF57903">
    <property type="entry name" value="FYVE/PHD zinc finger"/>
    <property type="match status" value="1"/>
</dbReference>
<dbReference type="Pfam" id="PF25874">
    <property type="entry name" value="WHD_plant_repro"/>
    <property type="match status" value="1"/>
</dbReference>
<dbReference type="InterPro" id="IPR058054">
    <property type="entry name" value="Znf_MS1-like"/>
</dbReference>
<evidence type="ECO:0000256" key="2">
    <source>
        <dbReference type="ARBA" id="ARBA00022771"/>
    </source>
</evidence>
<dbReference type="InterPro" id="IPR019787">
    <property type="entry name" value="Znf_PHD-finger"/>
</dbReference>
<evidence type="ECO:0000313" key="9">
    <source>
        <dbReference type="Proteomes" id="UP000811609"/>
    </source>
</evidence>
<dbReference type="Pfam" id="PF00628">
    <property type="entry name" value="PHD"/>
    <property type="match status" value="1"/>
</dbReference>
<dbReference type="CDD" id="cd15556">
    <property type="entry name" value="PHD_MMD1_like"/>
    <property type="match status" value="1"/>
</dbReference>
<dbReference type="GO" id="GO:0008270">
    <property type="term" value="F:zinc ion binding"/>
    <property type="evidence" value="ECO:0007669"/>
    <property type="project" value="UniProtKB-KW"/>
</dbReference>
<keyword evidence="9" id="KW-1185">Reference proteome</keyword>
<keyword evidence="3" id="KW-0862">Zinc</keyword>
<evidence type="ECO:0000313" key="7">
    <source>
        <dbReference type="EMBL" id="KAG6656233.1"/>
    </source>
</evidence>
<dbReference type="InterPro" id="IPR011011">
    <property type="entry name" value="Znf_FYVE_PHD"/>
</dbReference>
<reference evidence="8" key="2">
    <citation type="submission" date="2021-01" db="EMBL/GenBank/DDBJ databases">
        <authorList>
            <person name="Lovell J.T."/>
            <person name="Bentley N."/>
            <person name="Bhattarai G."/>
            <person name="Jenkins J.W."/>
            <person name="Sreedasyam A."/>
            <person name="Alarcon Y."/>
            <person name="Bock C."/>
            <person name="Boston L."/>
            <person name="Carlson J."/>
            <person name="Cervantes K."/>
            <person name="Clermont K."/>
            <person name="Krom N."/>
            <person name="Kubenka K."/>
            <person name="Mamidi S."/>
            <person name="Mattison C."/>
            <person name="Monteros M."/>
            <person name="Pisani C."/>
            <person name="Plott C."/>
            <person name="Rajasekar S."/>
            <person name="Rhein H.S."/>
            <person name="Rohla C."/>
            <person name="Song M."/>
            <person name="Hilaire R.S."/>
            <person name="Shu S."/>
            <person name="Wells L."/>
            <person name="Wang X."/>
            <person name="Webber J."/>
            <person name="Heerema R.J."/>
            <person name="Klein P."/>
            <person name="Conner P."/>
            <person name="Grauke L."/>
            <person name="Grimwood J."/>
            <person name="Schmutz J."/>
            <person name="Randall J.J."/>
        </authorList>
    </citation>
    <scope>NUCLEOTIDE SEQUENCE</scope>
    <source>
        <tissue evidence="8">Leaf</tissue>
    </source>
</reference>
<dbReference type="InterPro" id="IPR057765">
    <property type="entry name" value="MS1-like_ubiquitin"/>
</dbReference>
<keyword evidence="4" id="KW-0805">Transcription regulation</keyword>
<evidence type="ECO:0000256" key="3">
    <source>
        <dbReference type="ARBA" id="ARBA00022833"/>
    </source>
</evidence>
<evidence type="ECO:0000259" key="6">
    <source>
        <dbReference type="SMART" id="SM00249"/>
    </source>
</evidence>
<evidence type="ECO:0000256" key="4">
    <source>
        <dbReference type="ARBA" id="ARBA00023015"/>
    </source>
</evidence>
<gene>
    <name evidence="7" type="ORF">CIPAW_04G008200</name>
    <name evidence="8" type="ORF">I3842_04G008300</name>
</gene>